<reference evidence="2" key="1">
    <citation type="journal article" date="2016" name="Nature">
        <title>Genome evolution in the allotetraploid frog Xenopus laevis.</title>
        <authorList>
            <person name="Session A.M."/>
            <person name="Uno Y."/>
            <person name="Kwon T."/>
            <person name="Chapman J.A."/>
            <person name="Toyoda A."/>
            <person name="Takahashi S."/>
            <person name="Fukui A."/>
            <person name="Hikosaka A."/>
            <person name="Suzuki A."/>
            <person name="Kondo M."/>
            <person name="van Heeringen S.J."/>
            <person name="Quigley I."/>
            <person name="Heinz S."/>
            <person name="Ogino H."/>
            <person name="Ochi H."/>
            <person name="Hellsten U."/>
            <person name="Lyons J.B."/>
            <person name="Simakov O."/>
            <person name="Putnam N."/>
            <person name="Stites J."/>
            <person name="Kuroki Y."/>
            <person name="Tanaka T."/>
            <person name="Michiue T."/>
            <person name="Watanabe M."/>
            <person name="Bogdanovic O."/>
            <person name="Lister R."/>
            <person name="Georgiou G."/>
            <person name="Paranjpe S.S."/>
            <person name="van Kruijsbergen I."/>
            <person name="Shu S."/>
            <person name="Carlson J."/>
            <person name="Kinoshita T."/>
            <person name="Ohta Y."/>
            <person name="Mawaribuchi S."/>
            <person name="Jenkins J."/>
            <person name="Grimwood J."/>
            <person name="Schmutz J."/>
            <person name="Mitros T."/>
            <person name="Mozaffari S.V."/>
            <person name="Suzuki Y."/>
            <person name="Haramoto Y."/>
            <person name="Yamamoto T.S."/>
            <person name="Takagi C."/>
            <person name="Heald R."/>
            <person name="Miller K."/>
            <person name="Haudenschild C."/>
            <person name="Kitzman J."/>
            <person name="Nakayama T."/>
            <person name="Izutsu Y."/>
            <person name="Robert J."/>
            <person name="Fortriede J."/>
            <person name="Burns K."/>
            <person name="Lotay V."/>
            <person name="Karimi K."/>
            <person name="Yasuoka Y."/>
            <person name="Dichmann D.S."/>
            <person name="Flajnik M.F."/>
            <person name="Houston D.W."/>
            <person name="Shendure J."/>
            <person name="DuPasquier L."/>
            <person name="Vize P.D."/>
            <person name="Zorn A.M."/>
            <person name="Ito M."/>
            <person name="Marcotte E.M."/>
            <person name="Wallingford J.B."/>
            <person name="Ito Y."/>
            <person name="Asashima M."/>
            <person name="Ueno N."/>
            <person name="Matsuda Y."/>
            <person name="Veenstra G.J."/>
            <person name="Fujiyama A."/>
            <person name="Harland R.M."/>
            <person name="Taira M."/>
            <person name="Rokhsar D.S."/>
        </authorList>
    </citation>
    <scope>NUCLEOTIDE SEQUENCE [LARGE SCALE GENOMIC DNA]</scope>
    <source>
        <strain evidence="2">J</strain>
    </source>
</reference>
<organism evidence="1 2">
    <name type="scientific">Xenopus laevis</name>
    <name type="common">African clawed frog</name>
    <dbReference type="NCBI Taxonomy" id="8355"/>
    <lineage>
        <taxon>Eukaryota</taxon>
        <taxon>Metazoa</taxon>
        <taxon>Chordata</taxon>
        <taxon>Craniata</taxon>
        <taxon>Vertebrata</taxon>
        <taxon>Euteleostomi</taxon>
        <taxon>Amphibia</taxon>
        <taxon>Batrachia</taxon>
        <taxon>Anura</taxon>
        <taxon>Pipoidea</taxon>
        <taxon>Pipidae</taxon>
        <taxon>Xenopodinae</taxon>
        <taxon>Xenopus</taxon>
        <taxon>Xenopus</taxon>
    </lineage>
</organism>
<dbReference type="AlphaFoldDB" id="A0A974I3N0"/>
<dbReference type="EMBL" id="CM004466">
    <property type="protein sequence ID" value="OCU00099.1"/>
    <property type="molecule type" value="Genomic_DNA"/>
</dbReference>
<name>A0A974I3N0_XENLA</name>
<proteinExistence type="predicted"/>
<gene>
    <name evidence="1" type="ORF">XELAEV_18005884mg</name>
</gene>
<evidence type="ECO:0000313" key="2">
    <source>
        <dbReference type="Proteomes" id="UP000694892"/>
    </source>
</evidence>
<dbReference type="Proteomes" id="UP000694892">
    <property type="component" value="Chromosome 1L"/>
</dbReference>
<evidence type="ECO:0000313" key="1">
    <source>
        <dbReference type="EMBL" id="OCU00099.1"/>
    </source>
</evidence>
<sequence>MQGSGLLMASNRYKLIVLISFAPCTKYLIQSKDQRAAGNNGKATILNFYMPKCAWHGRHKEGLTACFQPVTFNIRCKSF</sequence>
<protein>
    <submittedName>
        <fullName evidence="1">Uncharacterized protein</fullName>
    </submittedName>
</protein>
<accession>A0A974I3N0</accession>